<dbReference type="RefSeq" id="WP_169488435.1">
    <property type="nucleotide sequence ID" value="NZ_JABBGJ010000031.1"/>
</dbReference>
<evidence type="ECO:0000313" key="1">
    <source>
        <dbReference type="EMBL" id="NMM01610.1"/>
    </source>
</evidence>
<dbReference type="AlphaFoldDB" id="A0A848IJZ5"/>
<organism evidence="1 2">
    <name type="scientific">Paraburkholderia polaris</name>
    <dbReference type="NCBI Taxonomy" id="2728848"/>
    <lineage>
        <taxon>Bacteria</taxon>
        <taxon>Pseudomonadati</taxon>
        <taxon>Pseudomonadota</taxon>
        <taxon>Betaproteobacteria</taxon>
        <taxon>Burkholderiales</taxon>
        <taxon>Burkholderiaceae</taxon>
        <taxon>Paraburkholderia</taxon>
    </lineage>
</organism>
<name>A0A848IJZ5_9BURK</name>
<reference evidence="1 2" key="1">
    <citation type="submission" date="2020-04" db="EMBL/GenBank/DDBJ databases">
        <title>Paraburkholderia sp. RP-4-7 isolated from soil.</title>
        <authorList>
            <person name="Dahal R.H."/>
        </authorList>
    </citation>
    <scope>NUCLEOTIDE SEQUENCE [LARGE SCALE GENOMIC DNA]</scope>
    <source>
        <strain evidence="1 2">RP-4-7</strain>
    </source>
</reference>
<gene>
    <name evidence="1" type="ORF">HHL24_27185</name>
</gene>
<comment type="caution">
    <text evidence="1">The sequence shown here is derived from an EMBL/GenBank/DDBJ whole genome shotgun (WGS) entry which is preliminary data.</text>
</comment>
<dbReference type="Proteomes" id="UP000544134">
    <property type="component" value="Unassembled WGS sequence"/>
</dbReference>
<evidence type="ECO:0000313" key="2">
    <source>
        <dbReference type="Proteomes" id="UP000544134"/>
    </source>
</evidence>
<sequence length="94" mass="10304">MGKIEAEASEYLAHTLGKFTFTELNDEERHAAFMLACTLPDRAVIKDFIAAASETEVTRAGLPPTVAQTLAPLVVRLESIAYAARFSSLFETRN</sequence>
<keyword evidence="2" id="KW-1185">Reference proteome</keyword>
<proteinExistence type="predicted"/>
<protein>
    <submittedName>
        <fullName evidence="1">Uncharacterized protein</fullName>
    </submittedName>
</protein>
<dbReference type="EMBL" id="JABBGJ010000031">
    <property type="protein sequence ID" value="NMM01610.1"/>
    <property type="molecule type" value="Genomic_DNA"/>
</dbReference>
<accession>A0A848IJZ5</accession>